<dbReference type="PANTHER" id="PTHR11771">
    <property type="entry name" value="LIPOXYGENASE"/>
    <property type="match status" value="1"/>
</dbReference>
<dbReference type="SMART" id="SM00059">
    <property type="entry name" value="FN2"/>
    <property type="match status" value="1"/>
</dbReference>
<sequence>VKNYDTCWKQSSSCLHRECTPPPPKPILNFYQTLTSILNDLCYAFGLRFASAVDCEVSLPQHASPKCAAIRNDTLNKLKETYTMKPSQYSFVLLNMTISELGAVALKDPFISYYVRAYVGMTQTNNQILAKYNNATAGQDITGLSDYLEMSEFFQTVLEPVLGEYVRSASRHEAFIDDKTQWISDKFFAQQRLAGNNPLTIRRVTMKGCAAKTIQGACCRFPFKYRGKVYRQCTRVGSHRPWCFTAAKKWGKRRKWGYCAEQEPEISGLDFGILKKTMNLDFDWDGAVRAALGTGGSLEDAIKQGRIYALRYELCDDLGRAPDLTERDPQREMWNFLSPIAFFASKTVRGKRNEFVPVAIQMDHPPDSAVYTPADGDNWLLAKLNVQITDIGYAQITEHLAKIHFFVEPFCVSLKRTLPPMHPLNQMLKYHCREVTIPNTFGTPVLLGDTGFAALLFAYGKEGALKLVRDVHPLTSWEITDYRENIKKRGMFDRNLLPYYPFRDDGLVILKVIEDLVRSYIDLYYRSDQNVKEDVELQAYLNEVSLDGTGPNGGIGQIKGLPPSVDSKRELCEILSRFISHLTIYHASVNYVTTDYPEYIPNQPTKLYNDSRVEDGQFSFLRLPNRAASAIQSTAFNSLGSFRFDSLFDYGNELDDTKAANLVNAYYCRLMDKVQPYLQARNRLREKNGYLAYPYFIPKWLPNGIQT</sequence>
<dbReference type="InterPro" id="IPR000907">
    <property type="entry name" value="LipOase"/>
</dbReference>
<dbReference type="Gene3D" id="2.10.10.10">
    <property type="entry name" value="Fibronectin, type II, collagen-binding"/>
    <property type="match status" value="1"/>
</dbReference>
<keyword evidence="10" id="KW-1185">Reference proteome</keyword>
<evidence type="ECO:0000259" key="8">
    <source>
        <dbReference type="PROSITE" id="PS51393"/>
    </source>
</evidence>
<proteinExistence type="predicted"/>
<comment type="caution">
    <text evidence="6">Lacks conserved residue(s) required for the propagation of feature annotation.</text>
</comment>
<keyword evidence="3" id="KW-0223">Dioxygenase</keyword>
<dbReference type="OrthoDB" id="5948445at2759"/>
<evidence type="ECO:0000256" key="1">
    <source>
        <dbReference type="ARBA" id="ARBA00022723"/>
    </source>
</evidence>
<evidence type="ECO:0000313" key="10">
    <source>
        <dbReference type="Proteomes" id="UP000275408"/>
    </source>
</evidence>
<keyword evidence="2" id="KW-0677">Repeat</keyword>
<dbReference type="GO" id="GO:0046872">
    <property type="term" value="F:metal ion binding"/>
    <property type="evidence" value="ECO:0007669"/>
    <property type="project" value="UniProtKB-KW"/>
</dbReference>
<evidence type="ECO:0000256" key="3">
    <source>
        <dbReference type="ARBA" id="ARBA00022964"/>
    </source>
</evidence>
<dbReference type="SUPFAM" id="SSF48484">
    <property type="entry name" value="Lipoxigenase"/>
    <property type="match status" value="1"/>
</dbReference>
<dbReference type="InterPro" id="IPR013819">
    <property type="entry name" value="LipOase_C"/>
</dbReference>
<dbReference type="Pfam" id="PF00040">
    <property type="entry name" value="fn2"/>
    <property type="match status" value="1"/>
</dbReference>
<dbReference type="InterPro" id="IPR013806">
    <property type="entry name" value="Kringle-like"/>
</dbReference>
<evidence type="ECO:0000256" key="2">
    <source>
        <dbReference type="ARBA" id="ARBA00022737"/>
    </source>
</evidence>
<keyword evidence="5" id="KW-1015">Disulfide bond</keyword>
<evidence type="ECO:0008006" key="11">
    <source>
        <dbReference type="Google" id="ProtNLM"/>
    </source>
</evidence>
<dbReference type="Pfam" id="PF00305">
    <property type="entry name" value="Lipoxygenase"/>
    <property type="match status" value="1"/>
</dbReference>
<dbReference type="GO" id="GO:0016702">
    <property type="term" value="F:oxidoreductase activity, acting on single donors with incorporation of molecular oxygen, incorporation of two atoms of oxygen"/>
    <property type="evidence" value="ECO:0007669"/>
    <property type="project" value="InterPro"/>
</dbReference>
<protein>
    <recommendedName>
        <fullName evidence="11">Lipoxygenase domain-containing protein</fullName>
    </recommendedName>
</protein>
<dbReference type="Proteomes" id="UP000275408">
    <property type="component" value="Unassembled WGS sequence"/>
</dbReference>
<dbReference type="InterPro" id="IPR036943">
    <property type="entry name" value="FN_type2_sf"/>
</dbReference>
<dbReference type="PRINTS" id="PR00087">
    <property type="entry name" value="LIPOXYGENASE"/>
</dbReference>
<dbReference type="PROSITE" id="PS51092">
    <property type="entry name" value="FN2_2"/>
    <property type="match status" value="1"/>
</dbReference>
<evidence type="ECO:0000259" key="7">
    <source>
        <dbReference type="PROSITE" id="PS51092"/>
    </source>
</evidence>
<dbReference type="Gene3D" id="3.10.450.60">
    <property type="match status" value="1"/>
</dbReference>
<keyword evidence="4" id="KW-0560">Oxidoreductase</keyword>
<gene>
    <name evidence="9" type="ORF">pdam_00004228</name>
</gene>
<accession>A0A3M6UG69</accession>
<evidence type="ECO:0000256" key="6">
    <source>
        <dbReference type="PROSITE-ProRule" id="PRU00479"/>
    </source>
</evidence>
<reference evidence="9 10" key="1">
    <citation type="journal article" date="2018" name="Sci. Rep.">
        <title>Comparative analysis of the Pocillopora damicornis genome highlights role of immune system in coral evolution.</title>
        <authorList>
            <person name="Cunning R."/>
            <person name="Bay R.A."/>
            <person name="Gillette P."/>
            <person name="Baker A.C."/>
            <person name="Traylor-Knowles N."/>
        </authorList>
    </citation>
    <scope>NUCLEOTIDE SEQUENCE [LARGE SCALE GENOMIC DNA]</scope>
    <source>
        <strain evidence="9">RSMAS</strain>
        <tissue evidence="9">Whole animal</tissue>
    </source>
</reference>
<dbReference type="SUPFAM" id="SSF57440">
    <property type="entry name" value="Kringle-like"/>
    <property type="match status" value="1"/>
</dbReference>
<feature type="domain" description="Lipoxygenase" evidence="8">
    <location>
        <begin position="288"/>
        <end position="707"/>
    </location>
</feature>
<dbReference type="InterPro" id="IPR000562">
    <property type="entry name" value="FN_type2_dom"/>
</dbReference>
<dbReference type="EMBL" id="RCHS01001596">
    <property type="protein sequence ID" value="RMX52653.1"/>
    <property type="molecule type" value="Genomic_DNA"/>
</dbReference>
<organism evidence="9 10">
    <name type="scientific">Pocillopora damicornis</name>
    <name type="common">Cauliflower coral</name>
    <name type="synonym">Millepora damicornis</name>
    <dbReference type="NCBI Taxonomy" id="46731"/>
    <lineage>
        <taxon>Eukaryota</taxon>
        <taxon>Metazoa</taxon>
        <taxon>Cnidaria</taxon>
        <taxon>Anthozoa</taxon>
        <taxon>Hexacorallia</taxon>
        <taxon>Scleractinia</taxon>
        <taxon>Astrocoeniina</taxon>
        <taxon>Pocilloporidae</taxon>
        <taxon>Pocillopora</taxon>
    </lineage>
</organism>
<keyword evidence="1" id="KW-0479">Metal-binding</keyword>
<dbReference type="CDD" id="cd00062">
    <property type="entry name" value="FN2"/>
    <property type="match status" value="1"/>
</dbReference>
<feature type="domain" description="Fibronectin type-II" evidence="7">
    <location>
        <begin position="214"/>
        <end position="261"/>
    </location>
</feature>
<comment type="caution">
    <text evidence="9">The sequence shown here is derived from an EMBL/GenBank/DDBJ whole genome shotgun (WGS) entry which is preliminary data.</text>
</comment>
<evidence type="ECO:0000256" key="5">
    <source>
        <dbReference type="ARBA" id="ARBA00023157"/>
    </source>
</evidence>
<evidence type="ECO:0000313" key="9">
    <source>
        <dbReference type="EMBL" id="RMX52653.1"/>
    </source>
</evidence>
<dbReference type="STRING" id="46731.A0A3M6UG69"/>
<evidence type="ECO:0000256" key="4">
    <source>
        <dbReference type="ARBA" id="ARBA00023002"/>
    </source>
</evidence>
<dbReference type="PROSITE" id="PS51393">
    <property type="entry name" value="LIPOXYGENASE_3"/>
    <property type="match status" value="1"/>
</dbReference>
<dbReference type="AlphaFoldDB" id="A0A3M6UG69"/>
<dbReference type="Gene3D" id="1.20.245.10">
    <property type="entry name" value="Lipoxygenase-1, Domain 5"/>
    <property type="match status" value="1"/>
</dbReference>
<dbReference type="InterPro" id="IPR036226">
    <property type="entry name" value="LipOase_C_sf"/>
</dbReference>
<feature type="non-terminal residue" evidence="9">
    <location>
        <position position="1"/>
    </location>
</feature>
<dbReference type="GO" id="GO:0034440">
    <property type="term" value="P:lipid oxidation"/>
    <property type="evidence" value="ECO:0007669"/>
    <property type="project" value="InterPro"/>
</dbReference>
<name>A0A3M6UG69_POCDA</name>